<gene>
    <name evidence="8" type="ORF">MARLIPOL_09846</name>
</gene>
<feature type="transmembrane region" description="Helical" evidence="6">
    <location>
        <begin position="43"/>
        <end position="63"/>
    </location>
</feature>
<dbReference type="eggNOG" id="COG0697">
    <property type="taxonomic scope" value="Bacteria"/>
</dbReference>
<feature type="domain" description="EamA" evidence="7">
    <location>
        <begin position="12"/>
        <end position="145"/>
    </location>
</feature>
<evidence type="ECO:0000256" key="1">
    <source>
        <dbReference type="ARBA" id="ARBA00004651"/>
    </source>
</evidence>
<dbReference type="RefSeq" id="WP_012137983.1">
    <property type="nucleotide sequence ID" value="NZ_KE007325.1"/>
</dbReference>
<dbReference type="EMBL" id="ASAD01000011">
    <property type="protein sequence ID" value="EON91917.1"/>
    <property type="molecule type" value="Genomic_DNA"/>
</dbReference>
<name>R8B031_9GAMM</name>
<evidence type="ECO:0000313" key="8">
    <source>
        <dbReference type="EMBL" id="EON91917.1"/>
    </source>
</evidence>
<evidence type="ECO:0000313" key="9">
    <source>
        <dbReference type="Proteomes" id="UP000016540"/>
    </source>
</evidence>
<protein>
    <submittedName>
        <fullName evidence="8">Membrane protein</fullName>
    </submittedName>
</protein>
<keyword evidence="2" id="KW-1003">Cell membrane</keyword>
<feature type="transmembrane region" description="Helical" evidence="6">
    <location>
        <begin position="255"/>
        <end position="274"/>
    </location>
</feature>
<feature type="transmembrane region" description="Helical" evidence="6">
    <location>
        <begin position="102"/>
        <end position="122"/>
    </location>
</feature>
<dbReference type="GO" id="GO:0005886">
    <property type="term" value="C:plasma membrane"/>
    <property type="evidence" value="ECO:0007669"/>
    <property type="project" value="UniProtKB-SubCell"/>
</dbReference>
<evidence type="ECO:0000256" key="6">
    <source>
        <dbReference type="SAM" id="Phobius"/>
    </source>
</evidence>
<proteinExistence type="predicted"/>
<dbReference type="InterPro" id="IPR037185">
    <property type="entry name" value="EmrE-like"/>
</dbReference>
<dbReference type="PANTHER" id="PTHR32322:SF18">
    <property type="entry name" value="S-ADENOSYLMETHIONINE_S-ADENOSYLHOMOCYSTEINE TRANSPORTER"/>
    <property type="match status" value="1"/>
</dbReference>
<keyword evidence="4 6" id="KW-1133">Transmembrane helix</keyword>
<dbReference type="OrthoDB" id="4167046at2"/>
<feature type="transmembrane region" description="Helical" evidence="6">
    <location>
        <begin position="280"/>
        <end position="297"/>
    </location>
</feature>
<evidence type="ECO:0000256" key="5">
    <source>
        <dbReference type="ARBA" id="ARBA00023136"/>
    </source>
</evidence>
<evidence type="ECO:0000259" key="7">
    <source>
        <dbReference type="Pfam" id="PF00892"/>
    </source>
</evidence>
<dbReference type="PATRIC" id="fig|1318628.3.peg.1962"/>
<organism evidence="8 9">
    <name type="scientific">Marinobacter lipolyticus SM19</name>
    <dbReference type="NCBI Taxonomy" id="1318628"/>
    <lineage>
        <taxon>Bacteria</taxon>
        <taxon>Pseudomonadati</taxon>
        <taxon>Pseudomonadota</taxon>
        <taxon>Gammaproteobacteria</taxon>
        <taxon>Pseudomonadales</taxon>
        <taxon>Marinobacteraceae</taxon>
        <taxon>Marinobacter</taxon>
    </lineage>
</organism>
<dbReference type="HOGENOM" id="CLU_033863_4_4_6"/>
<dbReference type="InterPro" id="IPR000620">
    <property type="entry name" value="EamA_dom"/>
</dbReference>
<feature type="transmembrane region" description="Helical" evidence="6">
    <location>
        <begin position="160"/>
        <end position="179"/>
    </location>
</feature>
<comment type="subcellular location">
    <subcellularLocation>
        <location evidence="1">Cell membrane</location>
        <topology evidence="1">Multi-pass membrane protein</topology>
    </subcellularLocation>
</comment>
<feature type="domain" description="EamA" evidence="7">
    <location>
        <begin position="160"/>
        <end position="297"/>
    </location>
</feature>
<dbReference type="AlphaFoldDB" id="R8B031"/>
<evidence type="ECO:0000256" key="2">
    <source>
        <dbReference type="ARBA" id="ARBA00022475"/>
    </source>
</evidence>
<keyword evidence="3 6" id="KW-0812">Transmembrane</keyword>
<dbReference type="STRING" id="1318628.MARLIPOL_09846"/>
<accession>R8B031</accession>
<feature type="transmembrane region" description="Helical" evidence="6">
    <location>
        <begin position="75"/>
        <end position="96"/>
    </location>
</feature>
<sequence length="304" mass="33140">MSFHPPKPLWLAYVGLVLTPLFWAGNAVVAKGAIDNIPPLSMSFWRWVIALVVILPFGLPGILRHRRVIRQYLGSMLVLATFSVAAFNSLLYYAAISTSATNIALINATIPIFIALLAWLLLGDRTRPIQILGILLAVLGILTVVARGKLSVLTQLQAQPGDLIMVAAVFSWGLFSVLLRRQAVPLPALTFLTTQIALGTLVILPFYLIELTFFKGGFEVGRATVMPLLYFAFFPGILAYAFWNHGVHKVGPARAAMFMYLTPVFASVLAGVFLGERLGLFHIVGGVLILAGLFLATRKTPARQ</sequence>
<feature type="transmembrane region" description="Helical" evidence="6">
    <location>
        <begin position="186"/>
        <end position="208"/>
    </location>
</feature>
<evidence type="ECO:0000256" key="4">
    <source>
        <dbReference type="ARBA" id="ARBA00022989"/>
    </source>
</evidence>
<evidence type="ECO:0000256" key="3">
    <source>
        <dbReference type="ARBA" id="ARBA00022692"/>
    </source>
</evidence>
<feature type="transmembrane region" description="Helical" evidence="6">
    <location>
        <begin position="220"/>
        <end position="243"/>
    </location>
</feature>
<feature type="transmembrane region" description="Helical" evidence="6">
    <location>
        <begin position="129"/>
        <end position="148"/>
    </location>
</feature>
<dbReference type="PANTHER" id="PTHR32322">
    <property type="entry name" value="INNER MEMBRANE TRANSPORTER"/>
    <property type="match status" value="1"/>
</dbReference>
<dbReference type="SUPFAM" id="SSF103481">
    <property type="entry name" value="Multidrug resistance efflux transporter EmrE"/>
    <property type="match status" value="2"/>
</dbReference>
<keyword evidence="9" id="KW-1185">Reference proteome</keyword>
<dbReference type="InterPro" id="IPR050638">
    <property type="entry name" value="AA-Vitamin_Transporters"/>
</dbReference>
<dbReference type="Proteomes" id="UP000016540">
    <property type="component" value="Unassembled WGS sequence"/>
</dbReference>
<reference evidence="8 9" key="1">
    <citation type="journal article" date="2013" name="Genome Announc.">
        <title>Draft Genome Sequence of the Moderately Halophilic Bacterium Marinobacter lipolyticus Strain SM19.</title>
        <authorList>
            <person name="Papke R.T."/>
            <person name="de la Haba R.R."/>
            <person name="Infante-Dominguez C."/>
            <person name="Perez D."/>
            <person name="Sanchez-Porro C."/>
            <person name="Lapierre P."/>
            <person name="Ventosa A."/>
        </authorList>
    </citation>
    <scope>NUCLEOTIDE SEQUENCE [LARGE SCALE GENOMIC DNA]</scope>
    <source>
        <strain evidence="8 9">SM19</strain>
    </source>
</reference>
<dbReference type="Pfam" id="PF00892">
    <property type="entry name" value="EamA"/>
    <property type="match status" value="2"/>
</dbReference>
<keyword evidence="5 6" id="KW-0472">Membrane</keyword>
<comment type="caution">
    <text evidence="8">The sequence shown here is derived from an EMBL/GenBank/DDBJ whole genome shotgun (WGS) entry which is preliminary data.</text>
</comment>